<dbReference type="AlphaFoldDB" id="A0A2M7RJB5"/>
<evidence type="ECO:0000313" key="3">
    <source>
        <dbReference type="EMBL" id="PIY96466.1"/>
    </source>
</evidence>
<reference evidence="4" key="1">
    <citation type="submission" date="2017-09" db="EMBL/GenBank/DDBJ databases">
        <title>Depth-based differentiation of microbial function through sediment-hosted aquifers and enrichment of novel symbionts in the deep terrestrial subsurface.</title>
        <authorList>
            <person name="Probst A.J."/>
            <person name="Ladd B."/>
            <person name="Jarett J.K."/>
            <person name="Geller-Mcgrath D.E."/>
            <person name="Sieber C.M.K."/>
            <person name="Emerson J.B."/>
            <person name="Anantharaman K."/>
            <person name="Thomas B.C."/>
            <person name="Malmstrom R."/>
            <person name="Stieglmeier M."/>
            <person name="Klingl A."/>
            <person name="Woyke T."/>
            <person name="Ryan C.M."/>
            <person name="Banfield J.F."/>
        </authorList>
    </citation>
    <scope>NUCLEOTIDE SEQUENCE [LARGE SCALE GENOMIC DNA]</scope>
</reference>
<keyword evidence="2" id="KW-0472">Membrane</keyword>
<proteinExistence type="predicted"/>
<dbReference type="EMBL" id="PFME01000008">
    <property type="protein sequence ID" value="PIY96466.1"/>
    <property type="molecule type" value="Genomic_DNA"/>
</dbReference>
<evidence type="ECO:0000313" key="4">
    <source>
        <dbReference type="Proteomes" id="UP000230238"/>
    </source>
</evidence>
<organism evidence="3 4">
    <name type="scientific">Candidatus Jorgensenbacteria bacterium CG_4_10_14_0_8_um_filter_39_13</name>
    <dbReference type="NCBI Taxonomy" id="1974589"/>
    <lineage>
        <taxon>Bacteria</taxon>
        <taxon>Candidatus Joergenseniibacteriota</taxon>
    </lineage>
</organism>
<protein>
    <submittedName>
        <fullName evidence="3">Uncharacterized protein</fullName>
    </submittedName>
</protein>
<dbReference type="Proteomes" id="UP000230238">
    <property type="component" value="Unassembled WGS sequence"/>
</dbReference>
<name>A0A2M7RJB5_9BACT</name>
<evidence type="ECO:0000256" key="2">
    <source>
        <dbReference type="SAM" id="Phobius"/>
    </source>
</evidence>
<sequence>MKTLRAVFQNKVVAVSLFVGICLALSLGIGFLLVKVGFLNMPEQKYSVVYLDTGDIYIGQLRMFPFPTLCKGYVLQRTQTGTQLISFADTVWSPDACMRLNKKHMVFWTETSGASQIAQMIQQYGAKSGQPSSTSPTPIPTPVPTPSK</sequence>
<feature type="region of interest" description="Disordered" evidence="1">
    <location>
        <begin position="126"/>
        <end position="148"/>
    </location>
</feature>
<evidence type="ECO:0000256" key="1">
    <source>
        <dbReference type="SAM" id="MobiDB-lite"/>
    </source>
</evidence>
<gene>
    <name evidence="3" type="ORF">COY65_00655</name>
</gene>
<accession>A0A2M7RJB5</accession>
<keyword evidence="2" id="KW-1133">Transmembrane helix</keyword>
<comment type="caution">
    <text evidence="3">The sequence shown here is derived from an EMBL/GenBank/DDBJ whole genome shotgun (WGS) entry which is preliminary data.</text>
</comment>
<feature type="transmembrane region" description="Helical" evidence="2">
    <location>
        <begin position="12"/>
        <end position="34"/>
    </location>
</feature>
<keyword evidence="2" id="KW-0812">Transmembrane</keyword>
<feature type="compositionally biased region" description="Pro residues" evidence="1">
    <location>
        <begin position="137"/>
        <end position="148"/>
    </location>
</feature>